<dbReference type="PIRSF" id="PIRSF017082">
    <property type="entry name" value="YflP"/>
    <property type="match status" value="1"/>
</dbReference>
<keyword evidence="4" id="KW-1185">Reference proteome</keyword>
<evidence type="ECO:0000256" key="1">
    <source>
        <dbReference type="ARBA" id="ARBA00006987"/>
    </source>
</evidence>
<name>A0A953T376_9BURK</name>
<reference evidence="3" key="1">
    <citation type="submission" date="2021-07" db="EMBL/GenBank/DDBJ databases">
        <title>New genus and species of the family Alcaligenaceae.</title>
        <authorList>
            <person name="Hahn M.W."/>
        </authorList>
    </citation>
    <scope>NUCLEOTIDE SEQUENCE</scope>
    <source>
        <strain evidence="3">LF4-65</strain>
    </source>
</reference>
<comment type="similarity">
    <text evidence="1">Belongs to the UPF0065 (bug) family.</text>
</comment>
<organism evidence="3 4">
    <name type="scientific">Zwartia hollandica</name>
    <dbReference type="NCBI Taxonomy" id="324606"/>
    <lineage>
        <taxon>Bacteria</taxon>
        <taxon>Pseudomonadati</taxon>
        <taxon>Pseudomonadota</taxon>
        <taxon>Betaproteobacteria</taxon>
        <taxon>Burkholderiales</taxon>
        <taxon>Alcaligenaceae</taxon>
        <taxon>Zwartia</taxon>
    </lineage>
</organism>
<dbReference type="EMBL" id="JAHXRI010000010">
    <property type="protein sequence ID" value="MBZ1351140.1"/>
    <property type="molecule type" value="Genomic_DNA"/>
</dbReference>
<dbReference type="CDD" id="cd07012">
    <property type="entry name" value="PBP2_Bug_TTT"/>
    <property type="match status" value="1"/>
</dbReference>
<dbReference type="InterPro" id="IPR005064">
    <property type="entry name" value="BUG"/>
</dbReference>
<evidence type="ECO:0000313" key="4">
    <source>
        <dbReference type="Proteomes" id="UP000739565"/>
    </source>
</evidence>
<evidence type="ECO:0000313" key="3">
    <source>
        <dbReference type="EMBL" id="MBZ1351140.1"/>
    </source>
</evidence>
<dbReference type="AlphaFoldDB" id="A0A953T376"/>
<protein>
    <submittedName>
        <fullName evidence="3">Tripartite tricarboxylate transporter substrate binding protein</fullName>
    </submittedName>
</protein>
<dbReference type="InterPro" id="IPR042100">
    <property type="entry name" value="Bug_dom1"/>
</dbReference>
<dbReference type="RefSeq" id="WP_259661558.1">
    <property type="nucleotide sequence ID" value="NZ_JAHXRI010000010.1"/>
</dbReference>
<feature type="chain" id="PRO_5037901420" evidence="2">
    <location>
        <begin position="26"/>
        <end position="327"/>
    </location>
</feature>
<comment type="caution">
    <text evidence="3">The sequence shown here is derived from an EMBL/GenBank/DDBJ whole genome shotgun (WGS) entry which is preliminary data.</text>
</comment>
<dbReference type="SUPFAM" id="SSF53850">
    <property type="entry name" value="Periplasmic binding protein-like II"/>
    <property type="match status" value="1"/>
</dbReference>
<dbReference type="Gene3D" id="3.40.190.10">
    <property type="entry name" value="Periplasmic binding protein-like II"/>
    <property type="match status" value="1"/>
</dbReference>
<dbReference type="Proteomes" id="UP000739565">
    <property type="component" value="Unassembled WGS sequence"/>
</dbReference>
<proteinExistence type="inferred from homology"/>
<dbReference type="Gene3D" id="3.40.190.150">
    <property type="entry name" value="Bordetella uptake gene, domain 1"/>
    <property type="match status" value="1"/>
</dbReference>
<feature type="signal peptide" evidence="2">
    <location>
        <begin position="1"/>
        <end position="25"/>
    </location>
</feature>
<keyword evidence="2" id="KW-0732">Signal</keyword>
<dbReference type="Pfam" id="PF03401">
    <property type="entry name" value="TctC"/>
    <property type="match status" value="1"/>
</dbReference>
<accession>A0A953T376</accession>
<gene>
    <name evidence="3" type="ORF">KZZ10_10830</name>
</gene>
<evidence type="ECO:0000256" key="2">
    <source>
        <dbReference type="SAM" id="SignalP"/>
    </source>
</evidence>
<sequence length="327" mass="35178">MLKRAFLKFGAATFGAALWPTLAIAQKHVFGNPVTVVLPLQAGSASDVAVRYVTAALSTAMDTNFVVENVLGAGGIVGLDRMARAKPDGQTLAALNNSILTILPHLQPQNVKVNTLTEFEPIAGLANIPTFFAVPSSSAINNIQDLVQLARKEPDRIHYASGGIGSPQHLAAEMFSAYAKVKLTHVPYRGASQATLAVASGEVQVMPMALSLAKPFLADKRVRLIGYCGTERHPQYPDIPTLIEQGVKDYDYSSWIALFAPKGISVAALAELRKQTQSVVNDPAIQQKMSNAGLDPWPKSPEQLSKIMQHDFVKWQTIIKDANIKGG</sequence>
<dbReference type="PANTHER" id="PTHR42928:SF5">
    <property type="entry name" value="BLR1237 PROTEIN"/>
    <property type="match status" value="1"/>
</dbReference>
<dbReference type="PANTHER" id="PTHR42928">
    <property type="entry name" value="TRICARBOXYLATE-BINDING PROTEIN"/>
    <property type="match status" value="1"/>
</dbReference>